<comment type="caution">
    <text evidence="2">The sequence shown here is derived from an EMBL/GenBank/DDBJ whole genome shotgun (WGS) entry which is preliminary data.</text>
</comment>
<reference evidence="2" key="1">
    <citation type="submission" date="2021-06" db="EMBL/GenBank/DDBJ databases">
        <authorList>
            <person name="Hodson N. C."/>
            <person name="Mongue J. A."/>
            <person name="Jaron S. K."/>
        </authorList>
    </citation>
    <scope>NUCLEOTIDE SEQUENCE</scope>
</reference>
<gene>
    <name evidence="2" type="ORF">AFUS01_LOCUS21704</name>
</gene>
<protein>
    <submittedName>
        <fullName evidence="2">Uncharacterized protein</fullName>
    </submittedName>
</protein>
<feature type="non-terminal residue" evidence="2">
    <location>
        <position position="1"/>
    </location>
</feature>
<sequence length="107" mass="11908">MTTLVMDTKTACTLCKTIHVGAIQCSHFLDGYKVPIYDGEIHNDVLWGNNAADWDFSSAPATPLRPWQIDPEEGNRRVAVDNATDPGEMETLDEPHRLTQEEPTEPA</sequence>
<name>A0A8J2P625_9HEXA</name>
<evidence type="ECO:0000313" key="3">
    <source>
        <dbReference type="Proteomes" id="UP000708208"/>
    </source>
</evidence>
<accession>A0A8J2P625</accession>
<keyword evidence="3" id="KW-1185">Reference proteome</keyword>
<evidence type="ECO:0000256" key="1">
    <source>
        <dbReference type="SAM" id="MobiDB-lite"/>
    </source>
</evidence>
<organism evidence="2 3">
    <name type="scientific">Allacma fusca</name>
    <dbReference type="NCBI Taxonomy" id="39272"/>
    <lineage>
        <taxon>Eukaryota</taxon>
        <taxon>Metazoa</taxon>
        <taxon>Ecdysozoa</taxon>
        <taxon>Arthropoda</taxon>
        <taxon>Hexapoda</taxon>
        <taxon>Collembola</taxon>
        <taxon>Symphypleona</taxon>
        <taxon>Sminthuridae</taxon>
        <taxon>Allacma</taxon>
    </lineage>
</organism>
<feature type="region of interest" description="Disordered" evidence="1">
    <location>
        <begin position="82"/>
        <end position="107"/>
    </location>
</feature>
<dbReference type="Proteomes" id="UP000708208">
    <property type="component" value="Unassembled WGS sequence"/>
</dbReference>
<dbReference type="AlphaFoldDB" id="A0A8J2P625"/>
<evidence type="ECO:0000313" key="2">
    <source>
        <dbReference type="EMBL" id="CAG7733250.1"/>
    </source>
</evidence>
<proteinExistence type="predicted"/>
<dbReference type="EMBL" id="CAJVCH010245683">
    <property type="protein sequence ID" value="CAG7733250.1"/>
    <property type="molecule type" value="Genomic_DNA"/>
</dbReference>